<organism evidence="4 5">
    <name type="scientific">Acetoanaerobium pronyense</name>
    <dbReference type="NCBI Taxonomy" id="1482736"/>
    <lineage>
        <taxon>Bacteria</taxon>
        <taxon>Bacillati</taxon>
        <taxon>Bacillota</taxon>
        <taxon>Clostridia</taxon>
        <taxon>Peptostreptococcales</taxon>
        <taxon>Filifactoraceae</taxon>
        <taxon>Acetoanaerobium</taxon>
    </lineage>
</organism>
<dbReference type="EMBL" id="JAGGLI010000003">
    <property type="protein sequence ID" value="MBP2026635.1"/>
    <property type="molecule type" value="Genomic_DNA"/>
</dbReference>
<dbReference type="RefSeq" id="WP_209658879.1">
    <property type="nucleotide sequence ID" value="NZ_JAGGLI010000003.1"/>
</dbReference>
<feature type="active site" evidence="3">
    <location>
        <position position="131"/>
    </location>
</feature>
<accession>A0ABS4KFS1</accession>
<evidence type="ECO:0000313" key="5">
    <source>
        <dbReference type="Proteomes" id="UP001314903"/>
    </source>
</evidence>
<keyword evidence="3 4" id="KW-0378">Hydrolase</keyword>
<evidence type="ECO:0000256" key="2">
    <source>
        <dbReference type="ARBA" id="ARBA00023004"/>
    </source>
</evidence>
<keyword evidence="3" id="KW-0648">Protein biosynthesis</keyword>
<keyword evidence="5" id="KW-1185">Reference proteome</keyword>
<dbReference type="NCBIfam" id="NF001159">
    <property type="entry name" value="PRK00150.1-3"/>
    <property type="match status" value="1"/>
</dbReference>
<sequence>MAIRLIRKDGDEVLRKKAREVEKMNDKIKELIDDMIDTMYDADGIGLAAPQVGVLKRIIVVDIGDGPLVLLNPEIVDYSGEQTDDEGCLSIPGRYGAVTRPYYIKVKGQDENMSSLEIEAEELLARVLCHEIDHLNGVLFKDKVEGELSERG</sequence>
<dbReference type="PANTHER" id="PTHR10458:SF22">
    <property type="entry name" value="PEPTIDE DEFORMYLASE"/>
    <property type="match status" value="1"/>
</dbReference>
<dbReference type="Proteomes" id="UP001314903">
    <property type="component" value="Unassembled WGS sequence"/>
</dbReference>
<comment type="catalytic activity">
    <reaction evidence="3">
        <text>N-terminal N-formyl-L-methionyl-[peptide] + H2O = N-terminal L-methionyl-[peptide] + formate</text>
        <dbReference type="Rhea" id="RHEA:24420"/>
        <dbReference type="Rhea" id="RHEA-COMP:10639"/>
        <dbReference type="Rhea" id="RHEA-COMP:10640"/>
        <dbReference type="ChEBI" id="CHEBI:15377"/>
        <dbReference type="ChEBI" id="CHEBI:15740"/>
        <dbReference type="ChEBI" id="CHEBI:49298"/>
        <dbReference type="ChEBI" id="CHEBI:64731"/>
        <dbReference type="EC" id="3.5.1.88"/>
    </reaction>
</comment>
<dbReference type="EC" id="3.5.1.88" evidence="3"/>
<feature type="binding site" evidence="3">
    <location>
        <position position="134"/>
    </location>
    <ligand>
        <name>Fe cation</name>
        <dbReference type="ChEBI" id="CHEBI:24875"/>
    </ligand>
</feature>
<dbReference type="CDD" id="cd00487">
    <property type="entry name" value="Pep_deformylase"/>
    <property type="match status" value="1"/>
</dbReference>
<dbReference type="PANTHER" id="PTHR10458">
    <property type="entry name" value="PEPTIDE DEFORMYLASE"/>
    <property type="match status" value="1"/>
</dbReference>
<dbReference type="InterPro" id="IPR036821">
    <property type="entry name" value="Peptide_deformylase_sf"/>
</dbReference>
<dbReference type="InterPro" id="IPR023635">
    <property type="entry name" value="Peptide_deformylase"/>
</dbReference>
<dbReference type="PIRSF" id="PIRSF004749">
    <property type="entry name" value="Pep_def"/>
    <property type="match status" value="1"/>
</dbReference>
<keyword evidence="3" id="KW-0479">Metal-binding</keyword>
<evidence type="ECO:0000256" key="3">
    <source>
        <dbReference type="HAMAP-Rule" id="MF_00163"/>
    </source>
</evidence>
<dbReference type="HAMAP" id="MF_00163">
    <property type="entry name" value="Pep_deformylase"/>
    <property type="match status" value="1"/>
</dbReference>
<name>A0ABS4KFS1_9FIRM</name>
<dbReference type="Pfam" id="PF01327">
    <property type="entry name" value="Pep_deformylase"/>
    <property type="match status" value="1"/>
</dbReference>
<gene>
    <name evidence="3" type="primary">def</name>
    <name evidence="4" type="ORF">J2Z35_000424</name>
</gene>
<protein>
    <recommendedName>
        <fullName evidence="3">Peptide deformylase</fullName>
        <shortName evidence="3">PDF</shortName>
        <ecNumber evidence="3">3.5.1.88</ecNumber>
    </recommendedName>
    <alternativeName>
        <fullName evidence="3">Polypeptide deformylase</fullName>
    </alternativeName>
</protein>
<dbReference type="SUPFAM" id="SSF56420">
    <property type="entry name" value="Peptide deformylase"/>
    <property type="match status" value="1"/>
</dbReference>
<comment type="caution">
    <text evidence="4">The sequence shown here is derived from an EMBL/GenBank/DDBJ whole genome shotgun (WGS) entry which is preliminary data.</text>
</comment>
<evidence type="ECO:0000256" key="1">
    <source>
        <dbReference type="ARBA" id="ARBA00010759"/>
    </source>
</evidence>
<dbReference type="GO" id="GO:0042586">
    <property type="term" value="F:peptide deformylase activity"/>
    <property type="evidence" value="ECO:0007669"/>
    <property type="project" value="UniProtKB-EC"/>
</dbReference>
<feature type="binding site" evidence="3">
    <location>
        <position position="88"/>
    </location>
    <ligand>
        <name>Fe cation</name>
        <dbReference type="ChEBI" id="CHEBI:24875"/>
    </ligand>
</feature>
<comment type="cofactor">
    <cofactor evidence="3">
        <name>Fe(2+)</name>
        <dbReference type="ChEBI" id="CHEBI:29033"/>
    </cofactor>
    <text evidence="3">Binds 1 Fe(2+) ion.</text>
</comment>
<reference evidence="4 5" key="1">
    <citation type="submission" date="2021-03" db="EMBL/GenBank/DDBJ databases">
        <title>Genomic Encyclopedia of Type Strains, Phase IV (KMG-IV): sequencing the most valuable type-strain genomes for metagenomic binning, comparative biology and taxonomic classification.</title>
        <authorList>
            <person name="Goeker M."/>
        </authorList>
    </citation>
    <scope>NUCLEOTIDE SEQUENCE [LARGE SCALE GENOMIC DNA]</scope>
    <source>
        <strain evidence="4 5">DSM 27512</strain>
    </source>
</reference>
<dbReference type="Gene3D" id="3.90.45.10">
    <property type="entry name" value="Peptide deformylase"/>
    <property type="match status" value="1"/>
</dbReference>
<feature type="binding site" evidence="3">
    <location>
        <position position="130"/>
    </location>
    <ligand>
        <name>Fe cation</name>
        <dbReference type="ChEBI" id="CHEBI:24875"/>
    </ligand>
</feature>
<dbReference type="PRINTS" id="PR01576">
    <property type="entry name" value="PDEFORMYLASE"/>
</dbReference>
<proteinExistence type="inferred from homology"/>
<dbReference type="NCBIfam" id="TIGR00079">
    <property type="entry name" value="pept_deformyl"/>
    <property type="match status" value="1"/>
</dbReference>
<comment type="function">
    <text evidence="3">Removes the formyl group from the N-terminal Met of newly synthesized proteins. Requires at least a dipeptide for an efficient rate of reaction. N-terminal L-methionine is a prerequisite for activity but the enzyme has broad specificity at other positions.</text>
</comment>
<evidence type="ECO:0000313" key="4">
    <source>
        <dbReference type="EMBL" id="MBP2026635.1"/>
    </source>
</evidence>
<comment type="similarity">
    <text evidence="1 3">Belongs to the polypeptide deformylase family.</text>
</comment>
<keyword evidence="2 3" id="KW-0408">Iron</keyword>